<comment type="caution">
    <text evidence="1">The sequence shown here is derived from an EMBL/GenBank/DDBJ whole genome shotgun (WGS) entry which is preliminary data.</text>
</comment>
<gene>
    <name evidence="1" type="ORF">PCOR1329_LOCUS44508</name>
</gene>
<protein>
    <submittedName>
        <fullName evidence="1">Uncharacterized protein</fullName>
    </submittedName>
</protein>
<sequence>MLHLDRSDVAMIESLGASRIWARRAVPNIAAGQRVHQRDQAFGDNVAARKSGVYPDKFCRAATACANDAAADKRAGGPGPMGGGEDFAETHDAKADETVDGRIGRAELALPKRLHVNVSHLSDGDLGRSLQLIGAKLAVVQAAQGPVGAARLSRQRPSARRPARLHFVPDFGDDAGFDYFELKGAEDKNNWYFRIVGLATTSHVATLIDNDASQEFAPAFERCWASWARVLDRVHAHMETGSGGALSELLQFSTRRSYLPLDRRIYSSELAARTIEHSSVKDKDEMHALGIVASGSKNSLRRRAGFSPAQSQWALGRDPKTAADLADDAADCSTRSLAANDEKIRRRHAIRTAARESFM</sequence>
<evidence type="ECO:0000313" key="2">
    <source>
        <dbReference type="Proteomes" id="UP001189429"/>
    </source>
</evidence>
<accession>A0ABN9U255</accession>
<dbReference type="Proteomes" id="UP001189429">
    <property type="component" value="Unassembled WGS sequence"/>
</dbReference>
<keyword evidence="2" id="KW-1185">Reference proteome</keyword>
<reference evidence="1" key="1">
    <citation type="submission" date="2023-10" db="EMBL/GenBank/DDBJ databases">
        <authorList>
            <person name="Chen Y."/>
            <person name="Shah S."/>
            <person name="Dougan E. K."/>
            <person name="Thang M."/>
            <person name="Chan C."/>
        </authorList>
    </citation>
    <scope>NUCLEOTIDE SEQUENCE [LARGE SCALE GENOMIC DNA]</scope>
</reference>
<organism evidence="1 2">
    <name type="scientific">Prorocentrum cordatum</name>
    <dbReference type="NCBI Taxonomy" id="2364126"/>
    <lineage>
        <taxon>Eukaryota</taxon>
        <taxon>Sar</taxon>
        <taxon>Alveolata</taxon>
        <taxon>Dinophyceae</taxon>
        <taxon>Prorocentrales</taxon>
        <taxon>Prorocentraceae</taxon>
        <taxon>Prorocentrum</taxon>
    </lineage>
</organism>
<evidence type="ECO:0000313" key="1">
    <source>
        <dbReference type="EMBL" id="CAK0852860.1"/>
    </source>
</evidence>
<dbReference type="EMBL" id="CAUYUJ010015349">
    <property type="protein sequence ID" value="CAK0852860.1"/>
    <property type="molecule type" value="Genomic_DNA"/>
</dbReference>
<proteinExistence type="predicted"/>
<name>A0ABN9U255_9DINO</name>